<gene>
    <name evidence="1" type="ORF">MKW98_013453</name>
</gene>
<dbReference type="EMBL" id="JAJJMB010008687">
    <property type="protein sequence ID" value="KAI3921519.1"/>
    <property type="molecule type" value="Genomic_DNA"/>
</dbReference>
<keyword evidence="2" id="KW-1185">Reference proteome</keyword>
<organism evidence="1 2">
    <name type="scientific">Papaver atlanticum</name>
    <dbReference type="NCBI Taxonomy" id="357466"/>
    <lineage>
        <taxon>Eukaryota</taxon>
        <taxon>Viridiplantae</taxon>
        <taxon>Streptophyta</taxon>
        <taxon>Embryophyta</taxon>
        <taxon>Tracheophyta</taxon>
        <taxon>Spermatophyta</taxon>
        <taxon>Magnoliopsida</taxon>
        <taxon>Ranunculales</taxon>
        <taxon>Papaveraceae</taxon>
        <taxon>Papaveroideae</taxon>
        <taxon>Papaver</taxon>
    </lineage>
</organism>
<reference evidence="1" key="1">
    <citation type="submission" date="2022-04" db="EMBL/GenBank/DDBJ databases">
        <title>A functionally conserved STORR gene fusion in Papaver species that diverged 16.8 million years ago.</title>
        <authorList>
            <person name="Catania T."/>
        </authorList>
    </citation>
    <scope>NUCLEOTIDE SEQUENCE</scope>
    <source>
        <strain evidence="1">S-188037</strain>
    </source>
</reference>
<evidence type="ECO:0000313" key="2">
    <source>
        <dbReference type="Proteomes" id="UP001202328"/>
    </source>
</evidence>
<comment type="caution">
    <text evidence="1">The sequence shown here is derived from an EMBL/GenBank/DDBJ whole genome shotgun (WGS) entry which is preliminary data.</text>
</comment>
<feature type="non-terminal residue" evidence="1">
    <location>
        <position position="1"/>
    </location>
</feature>
<protein>
    <submittedName>
        <fullName evidence="1">Uncharacterized protein</fullName>
    </submittedName>
</protein>
<sequence length="92" mass="10355">VAEITYMLGDAFTTGGAGMREVLSYEGPADSLNDLSRENDKTWIEMDFDIDFPWDKHNVPDSIELDLDNPNMELVHNVESHGAGSEDEFTYI</sequence>
<name>A0AAD4STW8_9MAGN</name>
<dbReference type="Proteomes" id="UP001202328">
    <property type="component" value="Unassembled WGS sequence"/>
</dbReference>
<accession>A0AAD4STW8</accession>
<dbReference type="AlphaFoldDB" id="A0AAD4STW8"/>
<proteinExistence type="predicted"/>
<evidence type="ECO:0000313" key="1">
    <source>
        <dbReference type="EMBL" id="KAI3921519.1"/>
    </source>
</evidence>